<evidence type="ECO:0000313" key="2">
    <source>
        <dbReference type="EMBL" id="MFD1674806.1"/>
    </source>
</evidence>
<reference evidence="3" key="1">
    <citation type="journal article" date="2019" name="Int. J. Syst. Evol. Microbiol.">
        <title>The Global Catalogue of Microorganisms (GCM) 10K type strain sequencing project: providing services to taxonomists for standard genome sequencing and annotation.</title>
        <authorList>
            <consortium name="The Broad Institute Genomics Platform"/>
            <consortium name="The Broad Institute Genome Sequencing Center for Infectious Disease"/>
            <person name="Wu L."/>
            <person name="Ma J."/>
        </authorList>
    </citation>
    <scope>NUCLEOTIDE SEQUENCE [LARGE SCALE GENOMIC DNA]</scope>
    <source>
        <strain evidence="3">CGMCC 1.12286</strain>
    </source>
</reference>
<dbReference type="Gene3D" id="1.10.260.40">
    <property type="entry name" value="lambda repressor-like DNA-binding domains"/>
    <property type="match status" value="1"/>
</dbReference>
<sequence length="89" mass="10141">MAKVSGPIRVYPEAFTRARILKGLSQRELARLTQYSIAYVSQLERGHRNPSPHAAQQFCLVLDKPFDALFYLVDVNKSKQEKAEAIHRA</sequence>
<dbReference type="EMBL" id="JBHUCX010000021">
    <property type="protein sequence ID" value="MFD1674806.1"/>
    <property type="molecule type" value="Genomic_DNA"/>
</dbReference>
<dbReference type="CDD" id="cd00093">
    <property type="entry name" value="HTH_XRE"/>
    <property type="match status" value="1"/>
</dbReference>
<organism evidence="2 3">
    <name type="scientific">Alicyclobacillus fodiniaquatilis</name>
    <dbReference type="NCBI Taxonomy" id="1661150"/>
    <lineage>
        <taxon>Bacteria</taxon>
        <taxon>Bacillati</taxon>
        <taxon>Bacillota</taxon>
        <taxon>Bacilli</taxon>
        <taxon>Bacillales</taxon>
        <taxon>Alicyclobacillaceae</taxon>
        <taxon>Alicyclobacillus</taxon>
    </lineage>
</organism>
<dbReference type="PROSITE" id="PS50943">
    <property type="entry name" value="HTH_CROC1"/>
    <property type="match status" value="1"/>
</dbReference>
<keyword evidence="3" id="KW-1185">Reference proteome</keyword>
<evidence type="ECO:0000259" key="1">
    <source>
        <dbReference type="PROSITE" id="PS50943"/>
    </source>
</evidence>
<dbReference type="SUPFAM" id="SSF47413">
    <property type="entry name" value="lambda repressor-like DNA-binding domains"/>
    <property type="match status" value="1"/>
</dbReference>
<proteinExistence type="predicted"/>
<dbReference type="InterPro" id="IPR010982">
    <property type="entry name" value="Lambda_DNA-bd_dom_sf"/>
</dbReference>
<feature type="domain" description="HTH cro/C1-type" evidence="1">
    <location>
        <begin position="17"/>
        <end position="69"/>
    </location>
</feature>
<dbReference type="Proteomes" id="UP001597079">
    <property type="component" value="Unassembled WGS sequence"/>
</dbReference>
<gene>
    <name evidence="2" type="ORF">ACFSB2_08860</name>
</gene>
<evidence type="ECO:0000313" key="3">
    <source>
        <dbReference type="Proteomes" id="UP001597079"/>
    </source>
</evidence>
<name>A0ABW4JEL3_9BACL</name>
<protein>
    <submittedName>
        <fullName evidence="2">Helix-turn-helix domain-containing protein</fullName>
    </submittedName>
</protein>
<dbReference type="RefSeq" id="WP_377942676.1">
    <property type="nucleotide sequence ID" value="NZ_JBHUCX010000021.1"/>
</dbReference>
<dbReference type="SMART" id="SM00530">
    <property type="entry name" value="HTH_XRE"/>
    <property type="match status" value="1"/>
</dbReference>
<dbReference type="InterPro" id="IPR001387">
    <property type="entry name" value="Cro/C1-type_HTH"/>
</dbReference>
<accession>A0ABW4JEL3</accession>
<comment type="caution">
    <text evidence="2">The sequence shown here is derived from an EMBL/GenBank/DDBJ whole genome shotgun (WGS) entry which is preliminary data.</text>
</comment>
<dbReference type="Pfam" id="PF01381">
    <property type="entry name" value="HTH_3"/>
    <property type="match status" value="1"/>
</dbReference>